<dbReference type="AlphaFoldDB" id="A0A7S2E3V5"/>
<feature type="transmembrane region" description="Helical" evidence="1">
    <location>
        <begin position="31"/>
        <end position="51"/>
    </location>
</feature>
<sequence>MTLFKSITGGLNWQDVAMPLSRVSPFFECLFFAYIAFIHFAVFNVVTGLFCQSAIENAQYDKDVVVETQLSMKQTYTMQLEELFTSMDSQHAGHITLTTFEQCLRNDEVRAYLHGLDITVDDAWHLFMLLDTDESRSINVEQFVTGCLKLRGSARNVDIHMLMYEGRWMRNRITELVASVNAIVRLLPCLDGDDCIQRKRETNGAAWPGGASVDDSARVGRPEVCSGPGFSRI</sequence>
<keyword evidence="1" id="KW-0812">Transmembrane</keyword>
<accession>A0A7S2E3V5</accession>
<keyword evidence="1" id="KW-1133">Transmembrane helix</keyword>
<evidence type="ECO:0000313" key="2">
    <source>
        <dbReference type="EMBL" id="CAD9472366.1"/>
    </source>
</evidence>
<dbReference type="EMBL" id="HBGQ01064764">
    <property type="protein sequence ID" value="CAD9472366.1"/>
    <property type="molecule type" value="Transcribed_RNA"/>
</dbReference>
<dbReference type="InterPro" id="IPR011992">
    <property type="entry name" value="EF-hand-dom_pair"/>
</dbReference>
<name>A0A7S2E3V5_9DINO</name>
<dbReference type="SUPFAM" id="SSF47473">
    <property type="entry name" value="EF-hand"/>
    <property type="match status" value="1"/>
</dbReference>
<keyword evidence="1" id="KW-0472">Membrane</keyword>
<protein>
    <recommendedName>
        <fullName evidence="3">Calmodulin</fullName>
    </recommendedName>
</protein>
<dbReference type="Gene3D" id="1.10.238.10">
    <property type="entry name" value="EF-hand"/>
    <property type="match status" value="1"/>
</dbReference>
<reference evidence="2" key="1">
    <citation type="submission" date="2021-01" db="EMBL/GenBank/DDBJ databases">
        <authorList>
            <person name="Corre E."/>
            <person name="Pelletier E."/>
            <person name="Niang G."/>
            <person name="Scheremetjew M."/>
            <person name="Finn R."/>
            <person name="Kale V."/>
            <person name="Holt S."/>
            <person name="Cochrane G."/>
            <person name="Meng A."/>
            <person name="Brown T."/>
            <person name="Cohen L."/>
        </authorList>
    </citation>
    <scope>NUCLEOTIDE SEQUENCE</scope>
    <source>
        <strain evidence="2">CCMP2222</strain>
    </source>
</reference>
<evidence type="ECO:0000256" key="1">
    <source>
        <dbReference type="SAM" id="Phobius"/>
    </source>
</evidence>
<evidence type="ECO:0008006" key="3">
    <source>
        <dbReference type="Google" id="ProtNLM"/>
    </source>
</evidence>
<organism evidence="2">
    <name type="scientific">Alexandrium andersonii</name>
    <dbReference type="NCBI Taxonomy" id="327968"/>
    <lineage>
        <taxon>Eukaryota</taxon>
        <taxon>Sar</taxon>
        <taxon>Alveolata</taxon>
        <taxon>Dinophyceae</taxon>
        <taxon>Gonyaulacales</taxon>
        <taxon>Pyrocystaceae</taxon>
        <taxon>Alexandrium</taxon>
    </lineage>
</organism>
<proteinExistence type="predicted"/>
<gene>
    <name evidence="2" type="ORF">AAND1436_LOCUS31258</name>
</gene>